<keyword evidence="3" id="KW-1003">Cell membrane</keyword>
<evidence type="ECO:0000256" key="5">
    <source>
        <dbReference type="ARBA" id="ARBA00022989"/>
    </source>
</evidence>
<dbReference type="Proteomes" id="UP000256845">
    <property type="component" value="Unassembled WGS sequence"/>
</dbReference>
<dbReference type="PANTHER" id="PTHR30086:SF14">
    <property type="entry name" value="HOMOSERINE_HOMOSERINE LACTONE EFFLUX PROTEIN"/>
    <property type="match status" value="1"/>
</dbReference>
<comment type="similarity">
    <text evidence="2">Belongs to the Rht family.</text>
</comment>
<evidence type="ECO:0000256" key="4">
    <source>
        <dbReference type="ARBA" id="ARBA00022692"/>
    </source>
</evidence>
<evidence type="ECO:0000256" key="6">
    <source>
        <dbReference type="ARBA" id="ARBA00023136"/>
    </source>
</evidence>
<keyword evidence="6 7" id="KW-0472">Membrane</keyword>
<evidence type="ECO:0000256" key="2">
    <source>
        <dbReference type="ARBA" id="ARBA00007928"/>
    </source>
</evidence>
<evidence type="ECO:0000256" key="1">
    <source>
        <dbReference type="ARBA" id="ARBA00004651"/>
    </source>
</evidence>
<name>A0A3D9HPI8_9PROT</name>
<dbReference type="GO" id="GO:0042970">
    <property type="term" value="F:homoserine transmembrane transporter activity"/>
    <property type="evidence" value="ECO:0007669"/>
    <property type="project" value="TreeGrafter"/>
</dbReference>
<sequence>MSNRIMLKGRHLFLQSLMVGLTNPKMLAFLIALFPLFLNPGKSIAGQLATMTGTFMALSFLALSCFALVASQFTKLIRQPAILGRINRVIALIFFTFGASLILAGLNQFQNSLFQ</sequence>
<dbReference type="EMBL" id="QRDW01000003">
    <property type="protein sequence ID" value="RED51423.1"/>
    <property type="molecule type" value="Genomic_DNA"/>
</dbReference>
<keyword evidence="9" id="KW-1185">Reference proteome</keyword>
<dbReference type="GO" id="GO:0005886">
    <property type="term" value="C:plasma membrane"/>
    <property type="evidence" value="ECO:0007669"/>
    <property type="project" value="UniProtKB-SubCell"/>
</dbReference>
<evidence type="ECO:0000313" key="8">
    <source>
        <dbReference type="EMBL" id="RED51423.1"/>
    </source>
</evidence>
<gene>
    <name evidence="8" type="ORF">DFP90_103224</name>
</gene>
<keyword evidence="5 7" id="KW-1133">Transmembrane helix</keyword>
<comment type="subcellular location">
    <subcellularLocation>
        <location evidence="1">Cell membrane</location>
        <topology evidence="1">Multi-pass membrane protein</topology>
    </subcellularLocation>
</comment>
<evidence type="ECO:0000313" key="9">
    <source>
        <dbReference type="Proteomes" id="UP000256845"/>
    </source>
</evidence>
<dbReference type="Pfam" id="PF01810">
    <property type="entry name" value="LysE"/>
    <property type="match status" value="1"/>
</dbReference>
<protein>
    <submittedName>
        <fullName evidence="8">LysE type translocator</fullName>
    </submittedName>
</protein>
<feature type="transmembrane region" description="Helical" evidence="7">
    <location>
        <begin position="89"/>
        <end position="109"/>
    </location>
</feature>
<proteinExistence type="inferred from homology"/>
<reference evidence="8 9" key="1">
    <citation type="submission" date="2018-07" db="EMBL/GenBank/DDBJ databases">
        <title>Genomic Encyclopedia of Type Strains, Phase III (KMG-III): the genomes of soil and plant-associated and newly described type strains.</title>
        <authorList>
            <person name="Whitman W."/>
        </authorList>
    </citation>
    <scope>NUCLEOTIDE SEQUENCE [LARGE SCALE GENOMIC DNA]</scope>
    <source>
        <strain evidence="8 9">CECT 8488</strain>
    </source>
</reference>
<organism evidence="8 9">
    <name type="scientific">Aestuariispira insulae</name>
    <dbReference type="NCBI Taxonomy" id="1461337"/>
    <lineage>
        <taxon>Bacteria</taxon>
        <taxon>Pseudomonadati</taxon>
        <taxon>Pseudomonadota</taxon>
        <taxon>Alphaproteobacteria</taxon>
        <taxon>Rhodospirillales</taxon>
        <taxon>Kiloniellaceae</taxon>
        <taxon>Aestuariispira</taxon>
    </lineage>
</organism>
<dbReference type="InterPro" id="IPR001123">
    <property type="entry name" value="LeuE-type"/>
</dbReference>
<dbReference type="AlphaFoldDB" id="A0A3D9HPI8"/>
<evidence type="ECO:0000256" key="7">
    <source>
        <dbReference type="SAM" id="Phobius"/>
    </source>
</evidence>
<feature type="transmembrane region" description="Helical" evidence="7">
    <location>
        <begin position="55"/>
        <end position="77"/>
    </location>
</feature>
<accession>A0A3D9HPI8</accession>
<dbReference type="PANTHER" id="PTHR30086">
    <property type="entry name" value="ARGININE EXPORTER PROTEIN ARGO"/>
    <property type="match status" value="1"/>
</dbReference>
<keyword evidence="4 7" id="KW-0812">Transmembrane</keyword>
<evidence type="ECO:0000256" key="3">
    <source>
        <dbReference type="ARBA" id="ARBA00022475"/>
    </source>
</evidence>
<comment type="caution">
    <text evidence="8">The sequence shown here is derived from an EMBL/GenBank/DDBJ whole genome shotgun (WGS) entry which is preliminary data.</text>
</comment>